<dbReference type="RefSeq" id="WP_074907406.1">
    <property type="nucleotide sequence ID" value="NZ_FOUB01000128.1"/>
</dbReference>
<evidence type="ECO:0000313" key="1">
    <source>
        <dbReference type="EMBL" id="SFN19248.1"/>
    </source>
</evidence>
<dbReference type="Proteomes" id="UP000183287">
    <property type="component" value="Unassembled WGS sequence"/>
</dbReference>
<name>A0A1I4WZG0_9PROT</name>
<evidence type="ECO:0000313" key="2">
    <source>
        <dbReference type="Proteomes" id="UP000183287"/>
    </source>
</evidence>
<accession>A0A1I4WZG0</accession>
<organism evidence="1 2">
    <name type="scientific">Nitrosomonas communis</name>
    <dbReference type="NCBI Taxonomy" id="44574"/>
    <lineage>
        <taxon>Bacteria</taxon>
        <taxon>Pseudomonadati</taxon>
        <taxon>Pseudomonadota</taxon>
        <taxon>Betaproteobacteria</taxon>
        <taxon>Nitrosomonadales</taxon>
        <taxon>Nitrosomonadaceae</taxon>
        <taxon>Nitrosomonas</taxon>
    </lineage>
</organism>
<proteinExistence type="predicted"/>
<dbReference type="OrthoDB" id="9876004at2"/>
<sequence>MLFIALLIDIKQRINNIQAMFLIFYPHIEEFAPHIPFWKREIVLLLNLIFRYSAFMAFLGESQEDKNEAINKRPD</sequence>
<reference evidence="2" key="1">
    <citation type="submission" date="2016-10" db="EMBL/GenBank/DDBJ databases">
        <authorList>
            <person name="Varghese N."/>
            <person name="Submissions S."/>
        </authorList>
    </citation>
    <scope>NUCLEOTIDE SEQUENCE [LARGE SCALE GENOMIC DNA]</scope>
    <source>
        <strain evidence="2">Nm44</strain>
    </source>
</reference>
<gene>
    <name evidence="1" type="ORF">SAMN05421863_11285</name>
</gene>
<dbReference type="EMBL" id="FOUB01000128">
    <property type="protein sequence ID" value="SFN19248.1"/>
    <property type="molecule type" value="Genomic_DNA"/>
</dbReference>
<protein>
    <submittedName>
        <fullName evidence="1">Uncharacterized protein</fullName>
    </submittedName>
</protein>
<dbReference type="AlphaFoldDB" id="A0A1I4WZG0"/>
<keyword evidence="2" id="KW-1185">Reference proteome</keyword>